<proteinExistence type="predicted"/>
<evidence type="ECO:0000313" key="2">
    <source>
        <dbReference type="EMBL" id="RKP34714.1"/>
    </source>
</evidence>
<keyword evidence="1" id="KW-0732">Signal</keyword>
<feature type="signal peptide" evidence="1">
    <location>
        <begin position="1"/>
        <end position="29"/>
    </location>
</feature>
<dbReference type="EMBL" id="ML003098">
    <property type="protein sequence ID" value="RKP34714.1"/>
    <property type="molecule type" value="Genomic_DNA"/>
</dbReference>
<reference evidence="3" key="1">
    <citation type="journal article" date="2018" name="Nat. Microbiol.">
        <title>Leveraging single-cell genomics to expand the fungal tree of life.</title>
        <authorList>
            <person name="Ahrendt S.R."/>
            <person name="Quandt C.A."/>
            <person name="Ciobanu D."/>
            <person name="Clum A."/>
            <person name="Salamov A."/>
            <person name="Andreopoulos B."/>
            <person name="Cheng J.F."/>
            <person name="Woyke T."/>
            <person name="Pelin A."/>
            <person name="Henrissat B."/>
            <person name="Reynolds N.K."/>
            <person name="Benny G.L."/>
            <person name="Smith M.E."/>
            <person name="James T.Y."/>
            <person name="Grigoriev I.V."/>
        </authorList>
    </citation>
    <scope>NUCLEOTIDE SEQUENCE [LARGE SCALE GENOMIC DNA]</scope>
    <source>
        <strain evidence="3">RSA 468</strain>
    </source>
</reference>
<evidence type="ECO:0000256" key="1">
    <source>
        <dbReference type="SAM" id="SignalP"/>
    </source>
</evidence>
<sequence>MLSKMTISRWGSPALWLFLSLLSHQSVSGIETSPVEVQQRGGIKLPDVGAKFGRGYQRQFEDVSSYKSQSPLQILQRISDSALDGQRLPDIQLSHYYAAVMRREAHLVHINRLFYQIDLPLVYRTLVAYLRSQNGQTSPTSGGSRPTLPPTDPSTLHLLSEWPQIQKDLVFVDFMAIDSKPAVVEKLLPLVYAALEDNVDLVMRVVWKSDRVQVQRETEPLLAAQAQPVVAKILQNSPSSQSGSASPSPPARVSHLSATLSQITWDLWLPEIIAVLIHREEVAKVNQLLRALSAFLVVDQRIPLLALVLALDRGLDPQTLFSHNQPSFANTDQQAYVRCTTKLGLTTAAARLKKMFPADKAQQLQTLDSYECHQLLYNPNWLYFQSNPSRLAMRTSAEHLKALGIDYSGILLPVQATIPGKMY</sequence>
<evidence type="ECO:0000313" key="3">
    <source>
        <dbReference type="Proteomes" id="UP000268162"/>
    </source>
</evidence>
<organism evidence="2 3">
    <name type="scientific">Dimargaris cristalligena</name>
    <dbReference type="NCBI Taxonomy" id="215637"/>
    <lineage>
        <taxon>Eukaryota</taxon>
        <taxon>Fungi</taxon>
        <taxon>Fungi incertae sedis</taxon>
        <taxon>Zoopagomycota</taxon>
        <taxon>Kickxellomycotina</taxon>
        <taxon>Dimargaritomycetes</taxon>
        <taxon>Dimargaritales</taxon>
        <taxon>Dimargaritaceae</taxon>
        <taxon>Dimargaris</taxon>
    </lineage>
</organism>
<name>A0A4P9ZMU4_9FUNG</name>
<accession>A0A4P9ZMU4</accession>
<protein>
    <submittedName>
        <fullName evidence="2">Uncharacterized protein</fullName>
    </submittedName>
</protein>
<dbReference type="Proteomes" id="UP000268162">
    <property type="component" value="Unassembled WGS sequence"/>
</dbReference>
<feature type="chain" id="PRO_5020463175" evidence="1">
    <location>
        <begin position="30"/>
        <end position="423"/>
    </location>
</feature>
<gene>
    <name evidence="2" type="ORF">BJ085DRAFT_34921</name>
</gene>
<keyword evidence="3" id="KW-1185">Reference proteome</keyword>
<dbReference type="AlphaFoldDB" id="A0A4P9ZMU4"/>